<evidence type="ECO:0000313" key="2">
    <source>
        <dbReference type="Proteomes" id="UP001187531"/>
    </source>
</evidence>
<sequence length="77" mass="8987">FRAEEILRRMLEKRGLGADITEALTEDNLQKAVHRLGFEYTVPSLEQVQQTYKNFRIPKTFPSELVVDDYLTQCVLN</sequence>
<accession>A0AA88LIL4</accession>
<keyword evidence="2" id="KW-1185">Reference proteome</keyword>
<organism evidence="1 2">
    <name type="scientific">Artemia franciscana</name>
    <name type="common">Brine shrimp</name>
    <name type="synonym">Artemia sanfranciscana</name>
    <dbReference type="NCBI Taxonomy" id="6661"/>
    <lineage>
        <taxon>Eukaryota</taxon>
        <taxon>Metazoa</taxon>
        <taxon>Ecdysozoa</taxon>
        <taxon>Arthropoda</taxon>
        <taxon>Crustacea</taxon>
        <taxon>Branchiopoda</taxon>
        <taxon>Anostraca</taxon>
        <taxon>Artemiidae</taxon>
        <taxon>Artemia</taxon>
    </lineage>
</organism>
<evidence type="ECO:0000313" key="1">
    <source>
        <dbReference type="EMBL" id="KAK2723150.1"/>
    </source>
</evidence>
<dbReference type="EMBL" id="JAVRJZ010000004">
    <property type="protein sequence ID" value="KAK2723150.1"/>
    <property type="molecule type" value="Genomic_DNA"/>
</dbReference>
<dbReference type="Proteomes" id="UP001187531">
    <property type="component" value="Unassembled WGS sequence"/>
</dbReference>
<protein>
    <submittedName>
        <fullName evidence="1">Uncharacterized protein</fullName>
    </submittedName>
</protein>
<dbReference type="AlphaFoldDB" id="A0AA88LIL4"/>
<proteinExistence type="predicted"/>
<gene>
    <name evidence="1" type="ORF">QYM36_001731</name>
</gene>
<feature type="non-terminal residue" evidence="1">
    <location>
        <position position="1"/>
    </location>
</feature>
<name>A0AA88LIL4_ARTSF</name>
<comment type="caution">
    <text evidence="1">The sequence shown here is derived from an EMBL/GenBank/DDBJ whole genome shotgun (WGS) entry which is preliminary data.</text>
</comment>
<reference evidence="1" key="1">
    <citation type="submission" date="2023-07" db="EMBL/GenBank/DDBJ databases">
        <title>Chromosome-level genome assembly of Artemia franciscana.</title>
        <authorList>
            <person name="Jo E."/>
        </authorList>
    </citation>
    <scope>NUCLEOTIDE SEQUENCE</scope>
    <source>
        <tissue evidence="1">Whole body</tissue>
    </source>
</reference>